<dbReference type="CDD" id="cd00519">
    <property type="entry name" value="Lipase_3"/>
    <property type="match status" value="1"/>
</dbReference>
<organism evidence="2 3">
    <name type="scientific">Tetrahymena thermophila (strain SB210)</name>
    <dbReference type="NCBI Taxonomy" id="312017"/>
    <lineage>
        <taxon>Eukaryota</taxon>
        <taxon>Sar</taxon>
        <taxon>Alveolata</taxon>
        <taxon>Ciliophora</taxon>
        <taxon>Intramacronucleata</taxon>
        <taxon>Oligohymenophorea</taxon>
        <taxon>Hymenostomatida</taxon>
        <taxon>Tetrahymenina</taxon>
        <taxon>Tetrahymenidae</taxon>
        <taxon>Tetrahymena</taxon>
    </lineage>
</organism>
<dbReference type="InParanoid" id="Q23K77"/>
<evidence type="ECO:0000313" key="2">
    <source>
        <dbReference type="EMBL" id="EAR96966.1"/>
    </source>
</evidence>
<dbReference type="HOGENOM" id="CLU_032957_5_0_1"/>
<accession>Q23K77</accession>
<feature type="domain" description="Fungal lipase-type" evidence="1">
    <location>
        <begin position="97"/>
        <end position="227"/>
    </location>
</feature>
<protein>
    <submittedName>
        <fullName evidence="2">Lipase family protein</fullName>
    </submittedName>
</protein>
<dbReference type="InterPro" id="IPR002921">
    <property type="entry name" value="Fungal_lipase-type"/>
</dbReference>
<dbReference type="EMBL" id="GG662673">
    <property type="protein sequence ID" value="EAR96966.1"/>
    <property type="molecule type" value="Genomic_DNA"/>
</dbReference>
<name>Q23K77_TETTS</name>
<dbReference type="Pfam" id="PF01764">
    <property type="entry name" value="Lipase_3"/>
    <property type="match status" value="1"/>
</dbReference>
<evidence type="ECO:0000259" key="1">
    <source>
        <dbReference type="Pfam" id="PF01764"/>
    </source>
</evidence>
<gene>
    <name evidence="2" type="ORF">TTHERM_00194580</name>
</gene>
<dbReference type="AlphaFoldDB" id="Q23K77"/>
<proteinExistence type="predicted"/>
<dbReference type="GeneID" id="7823184"/>
<dbReference type="SUPFAM" id="SSF53474">
    <property type="entry name" value="alpha/beta-Hydrolases"/>
    <property type="match status" value="1"/>
</dbReference>
<dbReference type="InterPro" id="IPR029058">
    <property type="entry name" value="AB_hydrolase_fold"/>
</dbReference>
<dbReference type="ESTHER" id="tetts-q23k77">
    <property type="family name" value="Lipase_3"/>
</dbReference>
<dbReference type="GO" id="GO:0006629">
    <property type="term" value="P:lipid metabolic process"/>
    <property type="evidence" value="ECO:0007669"/>
    <property type="project" value="InterPro"/>
</dbReference>
<dbReference type="PANTHER" id="PTHR45908">
    <property type="entry name" value="PROTEIN CBG11750-RELATED"/>
    <property type="match status" value="1"/>
</dbReference>
<dbReference type="eggNOG" id="KOG4569">
    <property type="taxonomic scope" value="Eukaryota"/>
</dbReference>
<keyword evidence="3" id="KW-1185">Reference proteome</keyword>
<dbReference type="OrthoDB" id="345705at2759"/>
<sequence length="283" mass="32195">MNIKVSSTIILASLLFLGASLYCITFLNVDQYDEEFAYEASGYAQASRCSLQNIQNWSCGTACQINPGVTDIKAFYNSTHQIQGYTAYDQNKNMIIAAFRPTVTDLNTLIDLDYFQIKYASCNGCEVHRGFLLAWKDLQNQVLTSISELANTYPNAKVGVFGHSLGGALAVLASIDINNDVKHVDYLYTFGQPRVGNKKFAKYFNERIGNIYRLIHNRDLIPHVPLRVMGFYHEGTEVWYDEPNTSYEVCDFEKDNNKCSDKLHSFTMKDHCYYMGRDICEDC</sequence>
<dbReference type="RefSeq" id="XP_001017211.1">
    <property type="nucleotide sequence ID" value="XM_001017211.3"/>
</dbReference>
<dbReference type="OMA" id="HRWYTIY"/>
<dbReference type="Proteomes" id="UP000009168">
    <property type="component" value="Unassembled WGS sequence"/>
</dbReference>
<dbReference type="KEGG" id="tet:TTHERM_00194580"/>
<reference evidence="3" key="1">
    <citation type="journal article" date="2006" name="PLoS Biol.">
        <title>Macronuclear genome sequence of the ciliate Tetrahymena thermophila, a model eukaryote.</title>
        <authorList>
            <person name="Eisen J.A."/>
            <person name="Coyne R.S."/>
            <person name="Wu M."/>
            <person name="Wu D."/>
            <person name="Thiagarajan M."/>
            <person name="Wortman J.R."/>
            <person name="Badger J.H."/>
            <person name="Ren Q."/>
            <person name="Amedeo P."/>
            <person name="Jones K.M."/>
            <person name="Tallon L.J."/>
            <person name="Delcher A.L."/>
            <person name="Salzberg S.L."/>
            <person name="Silva J.C."/>
            <person name="Haas B.J."/>
            <person name="Majoros W.H."/>
            <person name="Farzad M."/>
            <person name="Carlton J.M."/>
            <person name="Smith R.K. Jr."/>
            <person name="Garg J."/>
            <person name="Pearlman R.E."/>
            <person name="Karrer K.M."/>
            <person name="Sun L."/>
            <person name="Manning G."/>
            <person name="Elde N.C."/>
            <person name="Turkewitz A.P."/>
            <person name="Asai D.J."/>
            <person name="Wilkes D.E."/>
            <person name="Wang Y."/>
            <person name="Cai H."/>
            <person name="Collins K."/>
            <person name="Stewart B.A."/>
            <person name="Lee S.R."/>
            <person name="Wilamowska K."/>
            <person name="Weinberg Z."/>
            <person name="Ruzzo W.L."/>
            <person name="Wloga D."/>
            <person name="Gaertig J."/>
            <person name="Frankel J."/>
            <person name="Tsao C.-C."/>
            <person name="Gorovsky M.A."/>
            <person name="Keeling P.J."/>
            <person name="Waller R.F."/>
            <person name="Patron N.J."/>
            <person name="Cherry J.M."/>
            <person name="Stover N.A."/>
            <person name="Krieger C.J."/>
            <person name="del Toro C."/>
            <person name="Ryder H.F."/>
            <person name="Williamson S.C."/>
            <person name="Barbeau R.A."/>
            <person name="Hamilton E.P."/>
            <person name="Orias E."/>
        </authorList>
    </citation>
    <scope>NUCLEOTIDE SEQUENCE [LARGE SCALE GENOMIC DNA]</scope>
    <source>
        <strain evidence="3">SB210</strain>
    </source>
</reference>
<dbReference type="Gene3D" id="3.40.50.1820">
    <property type="entry name" value="alpha/beta hydrolase"/>
    <property type="match status" value="1"/>
</dbReference>
<evidence type="ECO:0000313" key="3">
    <source>
        <dbReference type="Proteomes" id="UP000009168"/>
    </source>
</evidence>